<dbReference type="SUPFAM" id="SSF81321">
    <property type="entry name" value="Family A G protein-coupled receptor-like"/>
    <property type="match status" value="1"/>
</dbReference>
<evidence type="ECO:0000313" key="2">
    <source>
        <dbReference type="Proteomes" id="UP000492821"/>
    </source>
</evidence>
<dbReference type="Proteomes" id="UP000492821">
    <property type="component" value="Unassembled WGS sequence"/>
</dbReference>
<accession>A0A7E4ZSX3</accession>
<dbReference type="PANTHER" id="PTHR23021">
    <property type="entry name" value="SERPENTINE RECEPTOR, CLASS T"/>
    <property type="match status" value="1"/>
</dbReference>
<feature type="transmembrane region" description="Helical" evidence="1">
    <location>
        <begin position="117"/>
        <end position="136"/>
    </location>
</feature>
<organism evidence="2 3">
    <name type="scientific">Panagrellus redivivus</name>
    <name type="common">Microworm</name>
    <dbReference type="NCBI Taxonomy" id="6233"/>
    <lineage>
        <taxon>Eukaryota</taxon>
        <taxon>Metazoa</taxon>
        <taxon>Ecdysozoa</taxon>
        <taxon>Nematoda</taxon>
        <taxon>Chromadorea</taxon>
        <taxon>Rhabditida</taxon>
        <taxon>Tylenchina</taxon>
        <taxon>Panagrolaimomorpha</taxon>
        <taxon>Panagrolaimoidea</taxon>
        <taxon>Panagrolaimidae</taxon>
        <taxon>Panagrellus</taxon>
    </lineage>
</organism>
<feature type="transmembrane region" description="Helical" evidence="1">
    <location>
        <begin position="156"/>
        <end position="182"/>
    </location>
</feature>
<keyword evidence="1" id="KW-1133">Transmembrane helix</keyword>
<keyword evidence="1" id="KW-0812">Transmembrane</keyword>
<proteinExistence type="predicted"/>
<evidence type="ECO:0000313" key="3">
    <source>
        <dbReference type="WBParaSite" id="Pan_g15574.t1"/>
    </source>
</evidence>
<protein>
    <submittedName>
        <fullName evidence="3">G_PROTEIN_RECEP_F1_2 domain-containing protein</fullName>
    </submittedName>
</protein>
<dbReference type="AlphaFoldDB" id="A0A7E4ZSX3"/>
<dbReference type="WBParaSite" id="Pan_g15574.t1">
    <property type="protein sequence ID" value="Pan_g15574.t1"/>
    <property type="gene ID" value="Pan_g15574"/>
</dbReference>
<name>A0A7E4ZSX3_PANRE</name>
<feature type="transmembrane region" description="Helical" evidence="1">
    <location>
        <begin position="32"/>
        <end position="61"/>
    </location>
</feature>
<dbReference type="InterPro" id="IPR019425">
    <property type="entry name" value="7TM_GPCR_serpentine_rcpt_Srt"/>
</dbReference>
<feature type="transmembrane region" description="Helical" evidence="1">
    <location>
        <begin position="73"/>
        <end position="97"/>
    </location>
</feature>
<keyword evidence="1" id="KW-0472">Membrane</keyword>
<reference evidence="2" key="1">
    <citation type="journal article" date="2013" name="Genetics">
        <title>The draft genome and transcriptome of Panagrellus redivivus are shaped by the harsh demands of a free-living lifestyle.</title>
        <authorList>
            <person name="Srinivasan J."/>
            <person name="Dillman A.R."/>
            <person name="Macchietto M.G."/>
            <person name="Heikkinen L."/>
            <person name="Lakso M."/>
            <person name="Fracchia K.M."/>
            <person name="Antoshechkin I."/>
            <person name="Mortazavi A."/>
            <person name="Wong G."/>
            <person name="Sternberg P.W."/>
        </authorList>
    </citation>
    <scope>NUCLEOTIDE SEQUENCE [LARGE SCALE GENOMIC DNA]</scope>
    <source>
        <strain evidence="2">MT8872</strain>
    </source>
</reference>
<evidence type="ECO:0000256" key="1">
    <source>
        <dbReference type="SAM" id="Phobius"/>
    </source>
</evidence>
<keyword evidence="2" id="KW-1185">Reference proteome</keyword>
<reference evidence="3" key="2">
    <citation type="submission" date="2020-10" db="UniProtKB">
        <authorList>
            <consortium name="WormBaseParasite"/>
        </authorList>
    </citation>
    <scope>IDENTIFICATION</scope>
</reference>
<dbReference type="Pfam" id="PF10321">
    <property type="entry name" value="7TM_GPCR_Srt"/>
    <property type="match status" value="1"/>
</dbReference>
<sequence>MSYPTEREPWSCDHRTHEEWVALGRPNLGIGIMYIGVGTFFLVGLDFYDYLFYFPAMFALLRSKLQRYPAFKIMTLLGFTDILALFDVSFACGWGAITGQIYCMSPIINRFFGTWVYFFWTVSSSTAVLLALTRFVELLDKKCGKTFFGGNKPFYWFGLIIVYAILLAIFGGKCVFSSYMYAVAYDPFYGMPERNGTVDLVNVS</sequence>